<sequence length="657" mass="70127">MKAGSGPWVDYCVERCSLWGSDYGSAFCGPDVMTDSDSLISCVVKMENGACNGGNVPGNDTTPAPVPTAPAPTAPATTAPTPAPVTTPRPTAPTPVPTPATVPTPAPTVPTPAPTVPTPAPTVPTTPAPTTAPAPTPAKTTTPSTPNTGGSATGIDMGANDAPEEPLNGFTGPNGECMFSWSPTASYNQGAYAGVGTKVYQAAYWADPGLMPPAEPWKEVGTCTGEPPKAWTLEEMVAAADPNVPTIFYDPWTPAFPTKSEMRAKEAALDSDPSASILRQAVRVLPTDQVEKIAPGSAGNPENVKRVETFISQDAFDQIFPLRHKSYSYENYLKAVGAFPDYCKTYNDGRDSDTICKKLVAASFAHYSQETGANAPAWTIAQPELPEDNKNPGAAKFYDPNTPIPTYLQGLYWVRETAFQTMADPESATESAYEACSPVENQPWSLFAPCNDSVTYYGRGSKQLSWNYNYGWFSRTMYGDSTVLLNEPGLVADTWLNFASGIWFAVTPQSPKPPMTWALDGTWTGSSVDQAAGLVPGFGATIEIINGGYECRGASSSQQATNRITSYKAFMKLFGLPVPDDSSNDCVGSSGFPANSPAATKLYWNRSVSGTDCEPGTIQTPFWITYDGDYGRCVDFYFRSHVIYQGKEIVTNGDTVW</sequence>
<keyword evidence="6" id="KW-1185">Reference proteome</keyword>
<evidence type="ECO:0000256" key="3">
    <source>
        <dbReference type="SAM" id="MobiDB-lite"/>
    </source>
</evidence>
<dbReference type="Gene3D" id="2.10.10.20">
    <property type="entry name" value="Carbohydrate-binding module superfamily 5/12"/>
    <property type="match status" value="1"/>
</dbReference>
<keyword evidence="1" id="KW-0611">Plant defense</keyword>
<dbReference type="Pfam" id="PF00182">
    <property type="entry name" value="Glyco_hydro_19"/>
    <property type="match status" value="1"/>
</dbReference>
<dbReference type="OrthoDB" id="5985073at2759"/>
<dbReference type="EMBL" id="AFNH02000277">
    <property type="protein sequence ID" value="EZG78444.1"/>
    <property type="molecule type" value="Genomic_DNA"/>
</dbReference>
<dbReference type="SUPFAM" id="SSF51055">
    <property type="entry name" value="Carbohydrate binding domain"/>
    <property type="match status" value="1"/>
</dbReference>
<dbReference type="GO" id="GO:0004568">
    <property type="term" value="F:chitinase activity"/>
    <property type="evidence" value="ECO:0007669"/>
    <property type="project" value="InterPro"/>
</dbReference>
<evidence type="ECO:0000256" key="2">
    <source>
        <dbReference type="ARBA" id="ARBA00023157"/>
    </source>
</evidence>
<dbReference type="Proteomes" id="UP000019763">
    <property type="component" value="Unassembled WGS sequence"/>
</dbReference>
<keyword evidence="2" id="KW-1015">Disulfide bond</keyword>
<dbReference type="GO" id="GO:0006032">
    <property type="term" value="P:chitin catabolic process"/>
    <property type="evidence" value="ECO:0007669"/>
    <property type="project" value="InterPro"/>
</dbReference>
<feature type="compositionally biased region" description="Pro residues" evidence="3">
    <location>
        <begin position="64"/>
        <end position="73"/>
    </location>
</feature>
<dbReference type="InterPro" id="IPR036573">
    <property type="entry name" value="CBM_sf_5/12"/>
</dbReference>
<feature type="domain" description="Glycoside hydrolase family 19 catalytic" evidence="4">
    <location>
        <begin position="445"/>
        <end position="578"/>
    </location>
</feature>
<dbReference type="CDD" id="cd00325">
    <property type="entry name" value="chitinase_GH19"/>
    <property type="match status" value="1"/>
</dbReference>
<dbReference type="PRINTS" id="PR01217">
    <property type="entry name" value="PRICHEXTENSN"/>
</dbReference>
<reference evidence="5" key="1">
    <citation type="submission" date="2013-12" db="EMBL/GenBank/DDBJ databases">
        <authorList>
            <person name="Omoto C.K."/>
            <person name="Sibley D."/>
            <person name="Venepally P."/>
            <person name="Hadjithomas M."/>
            <person name="Karamycheva S."/>
            <person name="Brunk B."/>
            <person name="Roos D."/>
            <person name="Caler E."/>
            <person name="Lorenzi H."/>
        </authorList>
    </citation>
    <scope>NUCLEOTIDE SEQUENCE</scope>
</reference>
<dbReference type="GO" id="GO:0030246">
    <property type="term" value="F:carbohydrate binding"/>
    <property type="evidence" value="ECO:0007669"/>
    <property type="project" value="InterPro"/>
</dbReference>
<dbReference type="GeneID" id="22911412"/>
<protein>
    <submittedName>
        <fullName evidence="5">Chitinase</fullName>
    </submittedName>
</protein>
<evidence type="ECO:0000313" key="6">
    <source>
        <dbReference type="Proteomes" id="UP000019763"/>
    </source>
</evidence>
<dbReference type="InterPro" id="IPR000726">
    <property type="entry name" value="Glyco_hydro_19_cat"/>
</dbReference>
<accession>A0A023BAR1</accession>
<dbReference type="PANTHER" id="PTHR22595:SF79">
    <property type="entry name" value="CHITINASE 12"/>
    <property type="match status" value="1"/>
</dbReference>
<dbReference type="SUPFAM" id="SSF53955">
    <property type="entry name" value="Lysozyme-like"/>
    <property type="match status" value="1"/>
</dbReference>
<evidence type="ECO:0000259" key="4">
    <source>
        <dbReference type="Pfam" id="PF00182"/>
    </source>
</evidence>
<feature type="compositionally biased region" description="Low complexity" evidence="3">
    <location>
        <begin position="137"/>
        <end position="146"/>
    </location>
</feature>
<dbReference type="eggNOG" id="KOG4742">
    <property type="taxonomic scope" value="Eukaryota"/>
</dbReference>
<gene>
    <name evidence="5" type="ORF">GNI_036090</name>
</gene>
<dbReference type="Gene3D" id="3.30.20.10">
    <property type="entry name" value="Endochitinase, domain 2"/>
    <property type="match status" value="1"/>
</dbReference>
<dbReference type="VEuPathDB" id="CryptoDB:GNI_036090"/>
<evidence type="ECO:0000313" key="5">
    <source>
        <dbReference type="EMBL" id="EZG78444.1"/>
    </source>
</evidence>
<comment type="caution">
    <text evidence="5">The sequence shown here is derived from an EMBL/GenBank/DDBJ whole genome shotgun (WGS) entry which is preliminary data.</text>
</comment>
<dbReference type="AlphaFoldDB" id="A0A023BAR1"/>
<evidence type="ECO:0000256" key="1">
    <source>
        <dbReference type="ARBA" id="ARBA00022821"/>
    </source>
</evidence>
<dbReference type="PANTHER" id="PTHR22595">
    <property type="entry name" value="CHITINASE-RELATED"/>
    <property type="match status" value="1"/>
</dbReference>
<dbReference type="GO" id="GO:0006952">
    <property type="term" value="P:defense response"/>
    <property type="evidence" value="ECO:0007669"/>
    <property type="project" value="UniProtKB-KW"/>
</dbReference>
<organism evidence="5 6">
    <name type="scientific">Gregarina niphandrodes</name>
    <name type="common">Septate eugregarine</name>
    <dbReference type="NCBI Taxonomy" id="110365"/>
    <lineage>
        <taxon>Eukaryota</taxon>
        <taxon>Sar</taxon>
        <taxon>Alveolata</taxon>
        <taxon>Apicomplexa</taxon>
        <taxon>Conoidasida</taxon>
        <taxon>Gregarinasina</taxon>
        <taxon>Eugregarinorida</taxon>
        <taxon>Gregarinidae</taxon>
        <taxon>Gregarina</taxon>
    </lineage>
</organism>
<dbReference type="GO" id="GO:0005975">
    <property type="term" value="P:carbohydrate metabolic process"/>
    <property type="evidence" value="ECO:0007669"/>
    <property type="project" value="InterPro"/>
</dbReference>
<dbReference type="Gene3D" id="1.10.530.10">
    <property type="match status" value="1"/>
</dbReference>
<dbReference type="InterPro" id="IPR023346">
    <property type="entry name" value="Lysozyme-like_dom_sf"/>
</dbReference>
<dbReference type="GO" id="GO:0016998">
    <property type="term" value="P:cell wall macromolecule catabolic process"/>
    <property type="evidence" value="ECO:0007669"/>
    <property type="project" value="InterPro"/>
</dbReference>
<name>A0A023BAR1_GRENI</name>
<proteinExistence type="predicted"/>
<dbReference type="GO" id="GO:0005576">
    <property type="term" value="C:extracellular region"/>
    <property type="evidence" value="ECO:0007669"/>
    <property type="project" value="InterPro"/>
</dbReference>
<dbReference type="RefSeq" id="XP_011129292.1">
    <property type="nucleotide sequence ID" value="XM_011130990.1"/>
</dbReference>
<feature type="region of interest" description="Disordered" evidence="3">
    <location>
        <begin position="55"/>
        <end position="156"/>
    </location>
</feature>
<feature type="compositionally biased region" description="Pro residues" evidence="3">
    <location>
        <begin position="81"/>
        <end position="136"/>
    </location>
</feature>